<keyword evidence="4 7" id="KW-0255">Endonuclease</keyword>
<evidence type="ECO:0000256" key="6">
    <source>
        <dbReference type="ARBA" id="ARBA00022884"/>
    </source>
</evidence>
<dbReference type="Proteomes" id="UP000557217">
    <property type="component" value="Unassembled WGS sequence"/>
</dbReference>
<evidence type="ECO:0000256" key="3">
    <source>
        <dbReference type="ARBA" id="ARBA00022722"/>
    </source>
</evidence>
<dbReference type="PANTHER" id="PTHR33992">
    <property type="entry name" value="RIBONUCLEASE P PROTEIN COMPONENT"/>
    <property type="match status" value="1"/>
</dbReference>
<proteinExistence type="inferred from homology"/>
<evidence type="ECO:0000313" key="10">
    <source>
        <dbReference type="Proteomes" id="UP000557217"/>
    </source>
</evidence>
<evidence type="ECO:0000256" key="4">
    <source>
        <dbReference type="ARBA" id="ARBA00022759"/>
    </source>
</evidence>
<evidence type="ECO:0000256" key="7">
    <source>
        <dbReference type="HAMAP-Rule" id="MF_00227"/>
    </source>
</evidence>
<dbReference type="PANTHER" id="PTHR33992:SF1">
    <property type="entry name" value="RIBONUCLEASE P PROTEIN COMPONENT"/>
    <property type="match status" value="1"/>
</dbReference>
<dbReference type="EMBL" id="JACHGZ010000055">
    <property type="protein sequence ID" value="MBB5150449.1"/>
    <property type="molecule type" value="Genomic_DNA"/>
</dbReference>
<gene>
    <name evidence="7" type="primary">rnpA</name>
    <name evidence="9" type="ORF">HNR36_002875</name>
</gene>
<keyword evidence="6 7" id="KW-0694">RNA-binding</keyword>
<keyword evidence="10" id="KW-1185">Reference proteome</keyword>
<dbReference type="GO" id="GO:0042781">
    <property type="term" value="F:3'-tRNA processing endoribonuclease activity"/>
    <property type="evidence" value="ECO:0007669"/>
    <property type="project" value="TreeGrafter"/>
</dbReference>
<dbReference type="GO" id="GO:0030677">
    <property type="term" value="C:ribonuclease P complex"/>
    <property type="evidence" value="ECO:0007669"/>
    <property type="project" value="TreeGrafter"/>
</dbReference>
<dbReference type="NCBIfam" id="TIGR00188">
    <property type="entry name" value="rnpA"/>
    <property type="match status" value="1"/>
</dbReference>
<evidence type="ECO:0000313" key="9">
    <source>
        <dbReference type="EMBL" id="MBB5150449.1"/>
    </source>
</evidence>
<name>A0A840PVI8_URETH</name>
<comment type="function">
    <text evidence="1 7">RNaseP catalyzes the removal of the 5'-leader sequence from pre-tRNA to produce the mature 5'-terminus. It can also cleave other RNA substrates such as 4.5S RNA. The protein component plays an auxiliary but essential role in vivo by binding to the 5'-leader sequence and broadening the substrate specificity of the ribozyme.</text>
</comment>
<evidence type="ECO:0000256" key="5">
    <source>
        <dbReference type="ARBA" id="ARBA00022801"/>
    </source>
</evidence>
<comment type="similarity">
    <text evidence="7">Belongs to the RnpA family.</text>
</comment>
<dbReference type="GO" id="GO:0001682">
    <property type="term" value="P:tRNA 5'-leader removal"/>
    <property type="evidence" value="ECO:0007669"/>
    <property type="project" value="UniProtKB-UniRule"/>
</dbReference>
<dbReference type="PROSITE" id="PS00648">
    <property type="entry name" value="RIBONUCLEASE_P"/>
    <property type="match status" value="1"/>
</dbReference>
<dbReference type="EC" id="3.1.26.5" evidence="7 8"/>
<reference evidence="9 10" key="1">
    <citation type="submission" date="2020-08" db="EMBL/GenBank/DDBJ databases">
        <title>Genomic Encyclopedia of Type Strains, Phase IV (KMG-IV): sequencing the most valuable type-strain genomes for metagenomic binning, comparative biology and taxonomic classification.</title>
        <authorList>
            <person name="Goeker M."/>
        </authorList>
    </citation>
    <scope>NUCLEOTIDE SEQUENCE [LARGE SCALE GENOMIC DNA]</scope>
    <source>
        <strain evidence="9 10">DSM 10633</strain>
    </source>
</reference>
<dbReference type="HAMAP" id="MF_00227">
    <property type="entry name" value="RNase_P"/>
    <property type="match status" value="1"/>
</dbReference>
<protein>
    <recommendedName>
        <fullName evidence="7 8">Ribonuclease P protein component</fullName>
        <shortName evidence="7">RNase P protein</shortName>
        <shortName evidence="7">RNaseP protein</shortName>
        <ecNumber evidence="7 8">3.1.26.5</ecNumber>
    </recommendedName>
    <alternativeName>
        <fullName evidence="7">Protein C5</fullName>
    </alternativeName>
</protein>
<evidence type="ECO:0000256" key="1">
    <source>
        <dbReference type="ARBA" id="ARBA00002663"/>
    </source>
</evidence>
<keyword evidence="5 7" id="KW-0378">Hydrolase</keyword>
<comment type="subunit">
    <text evidence="7">Consists of a catalytic RNA component (M1 or rnpB) and a protein subunit.</text>
</comment>
<dbReference type="InterPro" id="IPR014721">
    <property type="entry name" value="Ribsml_uS5_D2-typ_fold_subgr"/>
</dbReference>
<evidence type="ECO:0000256" key="2">
    <source>
        <dbReference type="ARBA" id="ARBA00022694"/>
    </source>
</evidence>
<organism evidence="9 10">
    <name type="scientific">Ureibacillus thermosphaericus</name>
    <dbReference type="NCBI Taxonomy" id="51173"/>
    <lineage>
        <taxon>Bacteria</taxon>
        <taxon>Bacillati</taxon>
        <taxon>Bacillota</taxon>
        <taxon>Bacilli</taxon>
        <taxon>Bacillales</taxon>
        <taxon>Caryophanaceae</taxon>
        <taxon>Ureibacillus</taxon>
    </lineage>
</organism>
<keyword evidence="2 7" id="KW-0819">tRNA processing</keyword>
<dbReference type="InterPro" id="IPR020539">
    <property type="entry name" value="RNase_P_CS"/>
</dbReference>
<keyword evidence="3 7" id="KW-0540">Nuclease</keyword>
<dbReference type="FunFam" id="3.30.230.10:FF:000021">
    <property type="entry name" value="Ribonuclease P protein component"/>
    <property type="match status" value="1"/>
</dbReference>
<dbReference type="Gene3D" id="3.30.230.10">
    <property type="match status" value="1"/>
</dbReference>
<comment type="catalytic activity">
    <reaction evidence="7">
        <text>Endonucleolytic cleavage of RNA, removing 5'-extranucleotides from tRNA precursor.</text>
        <dbReference type="EC" id="3.1.26.5"/>
    </reaction>
</comment>
<dbReference type="GO" id="GO:0000049">
    <property type="term" value="F:tRNA binding"/>
    <property type="evidence" value="ECO:0007669"/>
    <property type="project" value="UniProtKB-UniRule"/>
</dbReference>
<dbReference type="SUPFAM" id="SSF54211">
    <property type="entry name" value="Ribosomal protein S5 domain 2-like"/>
    <property type="match status" value="1"/>
</dbReference>
<dbReference type="AlphaFoldDB" id="A0A840PVI8"/>
<dbReference type="Pfam" id="PF00825">
    <property type="entry name" value="Ribonuclease_P"/>
    <property type="match status" value="1"/>
</dbReference>
<comment type="caution">
    <text evidence="9">The sequence shown here is derived from an EMBL/GenBank/DDBJ whole genome shotgun (WGS) entry which is preliminary data.</text>
</comment>
<evidence type="ECO:0000256" key="8">
    <source>
        <dbReference type="NCBIfam" id="TIGR00188"/>
    </source>
</evidence>
<dbReference type="GO" id="GO:0004526">
    <property type="term" value="F:ribonuclease P activity"/>
    <property type="evidence" value="ECO:0007669"/>
    <property type="project" value="UniProtKB-UniRule"/>
</dbReference>
<accession>A0A840PVI8</accession>
<sequence>MIDRVRKRQRIKKNKEFQQVFNEGKSYANRQFVVYCLPKEGQKEFRIGLSIGKKIGNAVIRNQVKRYIRQVFFEIKEELRQDMDYVIIARVSAANLNYHETKKSLEHVLKIAKVIKRKKNS</sequence>
<dbReference type="InterPro" id="IPR020568">
    <property type="entry name" value="Ribosomal_Su5_D2-typ_SF"/>
</dbReference>
<dbReference type="InterPro" id="IPR000100">
    <property type="entry name" value="RNase_P"/>
</dbReference>